<feature type="domain" description="FIMAH" evidence="3">
    <location>
        <begin position="56"/>
        <end position="135"/>
    </location>
</feature>
<evidence type="ECO:0000313" key="5">
    <source>
        <dbReference type="Proteomes" id="UP000800981"/>
    </source>
</evidence>
<organism evidence="4 5">
    <name type="scientific">Motilibacter deserti</name>
    <dbReference type="NCBI Taxonomy" id="2714956"/>
    <lineage>
        <taxon>Bacteria</taxon>
        <taxon>Bacillati</taxon>
        <taxon>Actinomycetota</taxon>
        <taxon>Actinomycetes</taxon>
        <taxon>Motilibacterales</taxon>
        <taxon>Motilibacteraceae</taxon>
        <taxon>Motilibacter</taxon>
    </lineage>
</organism>
<dbReference type="Gene3D" id="2.70.70.10">
    <property type="entry name" value="Glucose Permease (Domain IIA)"/>
    <property type="match status" value="1"/>
</dbReference>
<keyword evidence="1" id="KW-0732">Signal</keyword>
<accession>A0ABX0GT54</accession>
<name>A0ABX0GT54_9ACTN</name>
<dbReference type="RefSeq" id="WP_166278283.1">
    <property type="nucleotide sequence ID" value="NZ_JAANNP010000001.1"/>
</dbReference>
<dbReference type="InterPro" id="IPR054470">
    <property type="entry name" value="FIMAH_dom"/>
</dbReference>
<dbReference type="SUPFAM" id="SSF51261">
    <property type="entry name" value="Duplicated hybrid motif"/>
    <property type="match status" value="1"/>
</dbReference>
<reference evidence="4 5" key="1">
    <citation type="submission" date="2020-03" db="EMBL/GenBank/DDBJ databases">
        <title>Two novel Motilibacter sp.</title>
        <authorList>
            <person name="Liu S."/>
        </authorList>
    </citation>
    <scope>NUCLEOTIDE SEQUENCE [LARGE SCALE GENOMIC DNA]</scope>
    <source>
        <strain evidence="4 5">E257</strain>
    </source>
</reference>
<dbReference type="InterPro" id="IPR050570">
    <property type="entry name" value="Cell_wall_metabolism_enzyme"/>
</dbReference>
<keyword evidence="5" id="KW-1185">Reference proteome</keyword>
<dbReference type="Pfam" id="PF22888">
    <property type="entry name" value="FIMAH"/>
    <property type="match status" value="1"/>
</dbReference>
<proteinExistence type="predicted"/>
<evidence type="ECO:0000259" key="3">
    <source>
        <dbReference type="Pfam" id="PF22888"/>
    </source>
</evidence>
<sequence length="580" mass="59143">MHSRARIRCAATLTAVLVAAPLVGVASAPAGAAAPPPTATAPISALAVDPRILSSFDAIEQAMAGYRTAGRLAGHVADSLADRLTRARALAEQGAETRTIAYVEQFAARARNQVKGDADDLAVRADLVSRAEQLIVLLREAEEAENAGGTTIGTVPAAGGTVALAGIASVAFPADAFEQDTSVRITAASDAAVVAAYAETGFLFDAGPSAPLQVVLRTGAAQPRGGAQVTLDVPAQLRSALPAEAEIRVFARNVYADEDERHETYEPLDERFARDSTSVTVAVPAHFFGPDTSGAGRSLTLVLGSTPTADPQAPAAARGAAARSAGGVATAAADCQGSSLEPPLATMNVSSPFGPRSNPFNGTQDYHYGVDFDVPTGTNVMAVADGVAERVTTQTANGQVTGWGNYVVVRHADGSKSLYAHLLPDGRVAQGATVTAGQVIAQSDNSGSSTGPHLHLEYAPNGQIYDKAAKVDPQPCIGQNVEGSITVRDNGTLADDAFTVRVEGLVVCRTTIGASNTCAVGSLRPGQRTLSLTADIAPDDVGTYEITLGRGLTFSTGGTSASGVVGQGDTATYTIVVPSG</sequence>
<evidence type="ECO:0000256" key="1">
    <source>
        <dbReference type="SAM" id="SignalP"/>
    </source>
</evidence>
<dbReference type="PANTHER" id="PTHR21666:SF270">
    <property type="entry name" value="MUREIN HYDROLASE ACTIVATOR ENVC"/>
    <property type="match status" value="1"/>
</dbReference>
<feature type="domain" description="M23ase beta-sheet core" evidence="2">
    <location>
        <begin position="366"/>
        <end position="464"/>
    </location>
</feature>
<evidence type="ECO:0000259" key="2">
    <source>
        <dbReference type="Pfam" id="PF01551"/>
    </source>
</evidence>
<dbReference type="Proteomes" id="UP000800981">
    <property type="component" value="Unassembled WGS sequence"/>
</dbReference>
<feature type="chain" id="PRO_5046403232" evidence="1">
    <location>
        <begin position="33"/>
        <end position="580"/>
    </location>
</feature>
<comment type="caution">
    <text evidence="4">The sequence shown here is derived from an EMBL/GenBank/DDBJ whole genome shotgun (WGS) entry which is preliminary data.</text>
</comment>
<dbReference type="InterPro" id="IPR011055">
    <property type="entry name" value="Dup_hybrid_motif"/>
</dbReference>
<dbReference type="CDD" id="cd12797">
    <property type="entry name" value="M23_peptidase"/>
    <property type="match status" value="1"/>
</dbReference>
<dbReference type="InterPro" id="IPR016047">
    <property type="entry name" value="M23ase_b-sheet_dom"/>
</dbReference>
<feature type="signal peptide" evidence="1">
    <location>
        <begin position="1"/>
        <end position="32"/>
    </location>
</feature>
<gene>
    <name evidence="4" type="ORF">G9H71_04310</name>
</gene>
<dbReference type="EMBL" id="JAANNP010000001">
    <property type="protein sequence ID" value="NHC12999.1"/>
    <property type="molecule type" value="Genomic_DNA"/>
</dbReference>
<dbReference type="PANTHER" id="PTHR21666">
    <property type="entry name" value="PEPTIDASE-RELATED"/>
    <property type="match status" value="1"/>
</dbReference>
<dbReference type="Pfam" id="PF01551">
    <property type="entry name" value="Peptidase_M23"/>
    <property type="match status" value="1"/>
</dbReference>
<evidence type="ECO:0000313" key="4">
    <source>
        <dbReference type="EMBL" id="NHC12999.1"/>
    </source>
</evidence>
<protein>
    <submittedName>
        <fullName evidence="4">M23 family metallopeptidase</fullName>
    </submittedName>
</protein>